<sequence length="120" mass="13784">MIGAVLVQWKCMNTARKPYPSDISDEEWSLIIPYLLLMKEDAEQRHHDLGELFDGLRYVIRYGITWRTMPNDLPPWTRCISTLGAGWKRAVSRLLSTIFWPYTSPRQTGTTGQNAGLQGK</sequence>
<gene>
    <name evidence="2" type="ORF">HNR55_002914</name>
</gene>
<dbReference type="InterPro" id="IPR025161">
    <property type="entry name" value="IS402-like_dom"/>
</dbReference>
<dbReference type="PANTHER" id="PTHR30007:SF0">
    <property type="entry name" value="TRANSPOSASE"/>
    <property type="match status" value="1"/>
</dbReference>
<dbReference type="AlphaFoldDB" id="A0A841QK05"/>
<evidence type="ECO:0000313" key="3">
    <source>
        <dbReference type="Proteomes" id="UP000578000"/>
    </source>
</evidence>
<dbReference type="PANTHER" id="PTHR30007">
    <property type="entry name" value="PHP DOMAIN PROTEIN"/>
    <property type="match status" value="1"/>
</dbReference>
<protein>
    <submittedName>
        <fullName evidence="2">Transposase</fullName>
    </submittedName>
</protein>
<name>A0A841QK05_9PROT</name>
<dbReference type="Pfam" id="PF13340">
    <property type="entry name" value="DUF4096"/>
    <property type="match status" value="1"/>
</dbReference>
<proteinExistence type="predicted"/>
<dbReference type="EMBL" id="JACHIE010000017">
    <property type="protein sequence ID" value="MBB6458307.1"/>
    <property type="molecule type" value="Genomic_DNA"/>
</dbReference>
<evidence type="ECO:0000259" key="1">
    <source>
        <dbReference type="Pfam" id="PF13340"/>
    </source>
</evidence>
<keyword evidence="3" id="KW-1185">Reference proteome</keyword>
<reference evidence="2 3" key="1">
    <citation type="submission" date="2020-08" db="EMBL/GenBank/DDBJ databases">
        <title>Genomic Encyclopedia of Type Strains, Phase IV (KMG-IV): sequencing the most valuable type-strain genomes for metagenomic binning, comparative biology and taxonomic classification.</title>
        <authorList>
            <person name="Goeker M."/>
        </authorList>
    </citation>
    <scope>NUCLEOTIDE SEQUENCE [LARGE SCALE GENOMIC DNA]</scope>
    <source>
        <strain evidence="2 3">DSM 4491</strain>
    </source>
</reference>
<evidence type="ECO:0000313" key="2">
    <source>
        <dbReference type="EMBL" id="MBB6458307.1"/>
    </source>
</evidence>
<organism evidence="2 3">
    <name type="scientific">Acetobacter lovaniensis</name>
    <dbReference type="NCBI Taxonomy" id="104100"/>
    <lineage>
        <taxon>Bacteria</taxon>
        <taxon>Pseudomonadati</taxon>
        <taxon>Pseudomonadota</taxon>
        <taxon>Alphaproteobacteria</taxon>
        <taxon>Acetobacterales</taxon>
        <taxon>Acetobacteraceae</taxon>
        <taxon>Acetobacter</taxon>
    </lineage>
</organism>
<accession>A0A841QK05</accession>
<feature type="domain" description="Insertion element IS402-like" evidence="1">
    <location>
        <begin position="23"/>
        <end position="82"/>
    </location>
</feature>
<dbReference type="RefSeq" id="WP_242005613.1">
    <property type="nucleotide sequence ID" value="NZ_BAABDB010000029.1"/>
</dbReference>
<dbReference type="Proteomes" id="UP000578000">
    <property type="component" value="Unassembled WGS sequence"/>
</dbReference>
<comment type="caution">
    <text evidence="2">The sequence shown here is derived from an EMBL/GenBank/DDBJ whole genome shotgun (WGS) entry which is preliminary data.</text>
</comment>